<evidence type="ECO:0000256" key="5">
    <source>
        <dbReference type="ARBA" id="ARBA00023273"/>
    </source>
</evidence>
<feature type="compositionally biased region" description="Basic and acidic residues" evidence="8">
    <location>
        <begin position="634"/>
        <end position="647"/>
    </location>
</feature>
<dbReference type="Pfam" id="PF13868">
    <property type="entry name" value="TPH"/>
    <property type="match status" value="1"/>
</dbReference>
<feature type="compositionally biased region" description="Low complexity" evidence="8">
    <location>
        <begin position="188"/>
        <end position="199"/>
    </location>
</feature>
<proteinExistence type="inferred from homology"/>
<evidence type="ECO:0000256" key="1">
    <source>
        <dbReference type="ARBA" id="ARBA00004230"/>
    </source>
</evidence>
<feature type="region of interest" description="Disordered" evidence="8">
    <location>
        <begin position="511"/>
        <end position="570"/>
    </location>
</feature>
<dbReference type="PANTHER" id="PTHR15504:SF0">
    <property type="entry name" value="CILIA- AND FLAGELLA-ASSOCIATED PROTEIN 45"/>
    <property type="match status" value="1"/>
</dbReference>
<keyword evidence="11" id="KW-1185">Reference proteome</keyword>
<evidence type="ECO:0000256" key="7">
    <source>
        <dbReference type="ARBA" id="ARBA00034142"/>
    </source>
</evidence>
<evidence type="ECO:0000256" key="4">
    <source>
        <dbReference type="ARBA" id="ARBA00023069"/>
    </source>
</evidence>
<keyword evidence="2" id="KW-0282">Flagellum</keyword>
<dbReference type="PANTHER" id="PTHR15504">
    <property type="entry name" value="NASOPHARYNGEAL EPITHELIUM SPECIFIC PROTEIN 1"/>
    <property type="match status" value="1"/>
</dbReference>
<keyword evidence="3" id="KW-0175">Coiled coil</keyword>
<feature type="region of interest" description="Disordered" evidence="8">
    <location>
        <begin position="118"/>
        <end position="328"/>
    </location>
</feature>
<keyword evidence="5" id="KW-0966">Cell projection</keyword>
<reference evidence="10" key="1">
    <citation type="submission" date="2018-09" db="EMBL/GenBank/DDBJ databases">
        <title>Common duck and Muscovy duck high density SNP chip.</title>
        <authorList>
            <person name="Vignal A."/>
            <person name="Thebault N."/>
            <person name="Warren W.C."/>
        </authorList>
    </citation>
    <scope>NUCLEOTIDE SEQUENCE [LARGE SCALE GENOMIC DNA]</scope>
</reference>
<evidence type="ECO:0000256" key="6">
    <source>
        <dbReference type="ARBA" id="ARBA00034116"/>
    </source>
</evidence>
<feature type="domain" description="Trichohyalin-plectin-homology" evidence="9">
    <location>
        <begin position="345"/>
        <end position="686"/>
    </location>
</feature>
<dbReference type="AlphaFoldDB" id="A0A8C3CQG2"/>
<dbReference type="InterPro" id="IPR043597">
    <property type="entry name" value="TPH_dom"/>
</dbReference>
<evidence type="ECO:0000256" key="8">
    <source>
        <dbReference type="SAM" id="MobiDB-lite"/>
    </source>
</evidence>
<dbReference type="InterPro" id="IPR033253">
    <property type="entry name" value="CFAP45"/>
</dbReference>
<reference evidence="10" key="3">
    <citation type="submission" date="2025-09" db="UniProtKB">
        <authorList>
            <consortium name="Ensembl"/>
        </authorList>
    </citation>
    <scope>IDENTIFICATION</scope>
</reference>
<feature type="compositionally biased region" description="Basic and acidic residues" evidence="8">
    <location>
        <begin position="617"/>
        <end position="626"/>
    </location>
</feature>
<evidence type="ECO:0000313" key="10">
    <source>
        <dbReference type="Ensembl" id="ENSCMMP00000022915.1"/>
    </source>
</evidence>
<feature type="compositionally biased region" description="Low complexity" evidence="8">
    <location>
        <begin position="310"/>
        <end position="320"/>
    </location>
</feature>
<evidence type="ECO:0000313" key="11">
    <source>
        <dbReference type="Proteomes" id="UP000694556"/>
    </source>
</evidence>
<evidence type="ECO:0000256" key="2">
    <source>
        <dbReference type="ARBA" id="ARBA00022846"/>
    </source>
</evidence>
<accession>A0A8C3CQG2</accession>
<dbReference type="GO" id="GO:0031514">
    <property type="term" value="C:motile cilium"/>
    <property type="evidence" value="ECO:0007669"/>
    <property type="project" value="UniProtKB-SubCell"/>
</dbReference>
<dbReference type="Ensembl" id="ENSCMMT00000025087.1">
    <property type="protein sequence ID" value="ENSCMMP00000022915.1"/>
    <property type="gene ID" value="ENSCMMG00000014327.1"/>
</dbReference>
<dbReference type="Proteomes" id="UP000694556">
    <property type="component" value="Chromosome 26"/>
</dbReference>
<evidence type="ECO:0000256" key="3">
    <source>
        <dbReference type="ARBA" id="ARBA00023054"/>
    </source>
</evidence>
<reference evidence="10" key="2">
    <citation type="submission" date="2025-08" db="UniProtKB">
        <authorList>
            <consortium name="Ensembl"/>
        </authorList>
    </citation>
    <scope>IDENTIFICATION</scope>
</reference>
<name>A0A8C3CQG2_CAIMO</name>
<organism evidence="10 11">
    <name type="scientific">Cairina moschata</name>
    <name type="common">Muscovy duck</name>
    <dbReference type="NCBI Taxonomy" id="8855"/>
    <lineage>
        <taxon>Eukaryota</taxon>
        <taxon>Metazoa</taxon>
        <taxon>Chordata</taxon>
        <taxon>Craniata</taxon>
        <taxon>Vertebrata</taxon>
        <taxon>Euteleostomi</taxon>
        <taxon>Archelosauria</taxon>
        <taxon>Archosauria</taxon>
        <taxon>Dinosauria</taxon>
        <taxon>Saurischia</taxon>
        <taxon>Theropoda</taxon>
        <taxon>Coelurosauria</taxon>
        <taxon>Aves</taxon>
        <taxon>Neognathae</taxon>
        <taxon>Galloanserae</taxon>
        <taxon>Anseriformes</taxon>
        <taxon>Anatidae</taxon>
        <taxon>Anatinae</taxon>
        <taxon>Cairina</taxon>
    </lineage>
</organism>
<protein>
    <recommendedName>
        <fullName evidence="7">Cilia- and flagella-associated protein 45</fullName>
    </recommendedName>
</protein>
<comment type="subcellular location">
    <subcellularLocation>
        <location evidence="1">Cell projection</location>
        <location evidence="1">Cilium</location>
        <location evidence="1">Flagellum</location>
    </subcellularLocation>
</comment>
<sequence length="941" mass="105046">MEPWHRYPVAAPGAIRTRCWAALGPGGPHSAFQPQPPRMFSPLPVPSLSSQSWGCRGTEASPLPKVLAVGLGFIREHRGRSPMCWLGFGTCPGAGDGDGQGLVAGRLGGTPSFLAEPAAVAPRHPHRHPPGCAERPENGAGCRAQARDHPPHHQGLRPRPRRPRGEPGSIPHHQPGGFPADQRSVPSPEQGGARGQAAGPQGGEGSRSRRHFPSPRQGCGQRGVHPAGATRGPPPSPRATHVLARRGGKPQGLPDPPSPEVGSPALPAPWLGKPSQPSWGLSPSREARDGLSSPLCPPQEAVSERKAAAKQRAALQQQKGKLSDLEEEAKERAQYLLQRANRMRMEQEDEIKEFSELILGAKCHMVRDTQILEKRLVAKELEEEERRLAEMMEVERQKANEMQEELERRRKQELIRGRQELVKQIEKNAEERALRAEQRDQETREMLQHLEQLKLEDLKDLERRQEQQKKIQAEIKRINDENQRYKEEQLRQERLADEKILEYQRQKMEREAEFEAEQEKIRREKEKETARLRAMQERAQDHRAEQDALRAKRSQEAAEREWRRKEKEAARRKAELEEQLKRSRLDQIAAREHRVGVQVQQDRNEFERILRAQQEQMEKEKAEAARKAALQRAHAGDVRRQMQEWRQRRAQERAAAFEEFQRLQEEARRRSQRITELKEKKMQELRCCSLSACSLPASPHVPKSRPHFPPCPDPLSHHPAGSSPSPPDGPCSEAVVLAWHGVPEVFFPPQSRRHPREVLRPGGAQGLEPGRRSPRAGSAPRGAERGAERCPAGSGGAGVCLGRVFLQKGVCGAASSVRPSLASHVQARGWGGSNAPWLFCPLPRTEIAPHPPPHPCWGMLELERVRGGDGSVPSPWALPRGAQGGPCVPGPRHTAQPWLPVGAGPSRSPLLHPPWKWHCLTEVSPRGPVAVAFCRDKETGA</sequence>
<feature type="region of interest" description="Disordered" evidence="8">
    <location>
        <begin position="617"/>
        <end position="647"/>
    </location>
</feature>
<comment type="similarity">
    <text evidence="6">Belongs to the CFAP45 family.</text>
</comment>
<feature type="compositionally biased region" description="Basic residues" evidence="8">
    <location>
        <begin position="152"/>
        <end position="162"/>
    </location>
</feature>
<evidence type="ECO:0000259" key="9">
    <source>
        <dbReference type="Pfam" id="PF13868"/>
    </source>
</evidence>
<keyword evidence="4" id="KW-0969">Cilium</keyword>
<feature type="region of interest" description="Disordered" evidence="8">
    <location>
        <begin position="748"/>
        <end position="794"/>
    </location>
</feature>